<dbReference type="RefSeq" id="WP_163714446.1">
    <property type="nucleotide sequence ID" value="NZ_BLKZ01000001.1"/>
</dbReference>
<dbReference type="PANTHER" id="PTHR42850:SF7">
    <property type="entry name" value="BIS(5'-NUCLEOSYL)-TETRAPHOSPHATASE PRPE [ASYMMETRICAL]"/>
    <property type="match status" value="1"/>
</dbReference>
<dbReference type="GO" id="GO:0005737">
    <property type="term" value="C:cytoplasm"/>
    <property type="evidence" value="ECO:0007669"/>
    <property type="project" value="TreeGrafter"/>
</dbReference>
<proteinExistence type="predicted"/>
<dbReference type="PANTHER" id="PTHR42850">
    <property type="entry name" value="METALLOPHOSPHOESTERASE"/>
    <property type="match status" value="1"/>
</dbReference>
<dbReference type="InterPro" id="IPR050126">
    <property type="entry name" value="Ap4A_hydrolase"/>
</dbReference>
<comment type="caution">
    <text evidence="2">The sequence shown here is derived from an EMBL/GenBank/DDBJ whole genome shotgun (WGS) entry which is preliminary data.</text>
</comment>
<sequence>MNRSQQGYDIIGDVHGCAAELEALLNTLGYKRDHAGGPFRHLYRTAIFVGDLIDRGPEQLRVLETVKAMVDAGSAQMVLGNHEFNALAYDTEWPPGSGKYLRPHDDPSDPKSAKNERQHAEFLNQVTGEDRKYYLAWFWSLPLWLDLGELRVVHACWHSSSIAIVTEELGGDRFATEEELVRASTKGDPLYTAVETLLKGPEVSLTDHGQEPYVDKDDVERDSARVRWWHDGPVTLREIAEMGGKFRTANGAPYPPLPDTPLSSAHQPHLYTEQIPVFYGHYWRQGPPTHRRDWTDFTACVDFSAVKGGALTAYRWSGEARIDRDHFVSVPRQSQPTDA</sequence>
<dbReference type="EMBL" id="BLKZ01000001">
    <property type="protein sequence ID" value="GFG91389.1"/>
    <property type="molecule type" value="Genomic_DNA"/>
</dbReference>
<dbReference type="SUPFAM" id="SSF56300">
    <property type="entry name" value="Metallo-dependent phosphatases"/>
    <property type="match status" value="1"/>
</dbReference>
<evidence type="ECO:0000313" key="3">
    <source>
        <dbReference type="Proteomes" id="UP000465360"/>
    </source>
</evidence>
<reference evidence="2 3" key="1">
    <citation type="journal article" date="2019" name="Emerg. Microbes Infect.">
        <title>Comprehensive subspecies identification of 175 nontuberculous mycobacteria species based on 7547 genomic profiles.</title>
        <authorList>
            <person name="Matsumoto Y."/>
            <person name="Kinjo T."/>
            <person name="Motooka D."/>
            <person name="Nabeya D."/>
            <person name="Jung N."/>
            <person name="Uechi K."/>
            <person name="Horii T."/>
            <person name="Iida T."/>
            <person name="Fujita J."/>
            <person name="Nakamura S."/>
        </authorList>
    </citation>
    <scope>NUCLEOTIDE SEQUENCE [LARGE SCALE GENOMIC DNA]</scope>
    <source>
        <strain evidence="2 3">JCM 30725</strain>
    </source>
</reference>
<evidence type="ECO:0000259" key="1">
    <source>
        <dbReference type="Pfam" id="PF00149"/>
    </source>
</evidence>
<organism evidence="2 3">
    <name type="scientific">Mycobacterium bourgelatii</name>
    <dbReference type="NCBI Taxonomy" id="1273442"/>
    <lineage>
        <taxon>Bacteria</taxon>
        <taxon>Bacillati</taxon>
        <taxon>Actinomycetota</taxon>
        <taxon>Actinomycetes</taxon>
        <taxon>Mycobacteriales</taxon>
        <taxon>Mycobacteriaceae</taxon>
        <taxon>Mycobacterium</taxon>
    </lineage>
</organism>
<dbReference type="GO" id="GO:0016791">
    <property type="term" value="F:phosphatase activity"/>
    <property type="evidence" value="ECO:0007669"/>
    <property type="project" value="TreeGrafter"/>
</dbReference>
<name>A0A7I9YRS6_MYCBU</name>
<dbReference type="Pfam" id="PF00149">
    <property type="entry name" value="Metallophos"/>
    <property type="match status" value="1"/>
</dbReference>
<gene>
    <name evidence="2" type="ORF">MBOU_34310</name>
</gene>
<evidence type="ECO:0000313" key="2">
    <source>
        <dbReference type="EMBL" id="GFG91389.1"/>
    </source>
</evidence>
<accession>A0A7I9YRS6</accession>
<dbReference type="Gene3D" id="3.60.21.10">
    <property type="match status" value="1"/>
</dbReference>
<dbReference type="Proteomes" id="UP000465360">
    <property type="component" value="Unassembled WGS sequence"/>
</dbReference>
<protein>
    <submittedName>
        <fullName evidence="2">Metallophosphatase</fullName>
    </submittedName>
</protein>
<dbReference type="AlphaFoldDB" id="A0A7I9YRS6"/>
<keyword evidence="3" id="KW-1185">Reference proteome</keyword>
<dbReference type="InterPro" id="IPR029052">
    <property type="entry name" value="Metallo-depent_PP-like"/>
</dbReference>
<dbReference type="InterPro" id="IPR004843">
    <property type="entry name" value="Calcineurin-like_PHP"/>
</dbReference>
<feature type="domain" description="Calcineurin-like phosphoesterase" evidence="1">
    <location>
        <begin position="10"/>
        <end position="134"/>
    </location>
</feature>